<dbReference type="PROSITE" id="PS51900">
    <property type="entry name" value="CB"/>
    <property type="match status" value="1"/>
</dbReference>
<dbReference type="Proteomes" id="UP000003195">
    <property type="component" value="Unassembled WGS sequence"/>
</dbReference>
<keyword evidence="2" id="KW-0229">DNA integration</keyword>
<dbReference type="eggNOG" id="COG0582">
    <property type="taxonomic scope" value="Bacteria"/>
</dbReference>
<dbReference type="Gene3D" id="1.10.443.10">
    <property type="entry name" value="Intergrase catalytic core"/>
    <property type="match status" value="1"/>
</dbReference>
<dbReference type="GO" id="GO:0006310">
    <property type="term" value="P:DNA recombination"/>
    <property type="evidence" value="ECO:0007669"/>
    <property type="project" value="UniProtKB-KW"/>
</dbReference>
<dbReference type="InterPro" id="IPR010998">
    <property type="entry name" value="Integrase_recombinase_N"/>
</dbReference>
<dbReference type="STRING" id="706434.HMPREF9429_00599"/>
<dbReference type="InterPro" id="IPR013762">
    <property type="entry name" value="Integrase-like_cat_sf"/>
</dbReference>
<dbReference type="RefSeq" id="WP_006941482.1">
    <property type="nucleotide sequence ID" value="NZ_GL538186.1"/>
</dbReference>
<evidence type="ECO:0000256" key="1">
    <source>
        <dbReference type="ARBA" id="ARBA00008857"/>
    </source>
</evidence>
<protein>
    <submittedName>
        <fullName evidence="8">Site-specific recombinase, phage integrase family</fullName>
    </submittedName>
</protein>
<dbReference type="InterPro" id="IPR044068">
    <property type="entry name" value="CB"/>
</dbReference>
<dbReference type="Pfam" id="PF14659">
    <property type="entry name" value="Phage_int_SAM_3"/>
    <property type="match status" value="1"/>
</dbReference>
<evidence type="ECO:0000256" key="3">
    <source>
        <dbReference type="ARBA" id="ARBA00023125"/>
    </source>
</evidence>
<reference evidence="8 9" key="1">
    <citation type="submission" date="2010-08" db="EMBL/GenBank/DDBJ databases">
        <authorList>
            <person name="Weinstock G."/>
            <person name="Sodergren E."/>
            <person name="Clifton S."/>
            <person name="Fulton L."/>
            <person name="Fulton B."/>
            <person name="Courtney L."/>
            <person name="Fronick C."/>
            <person name="Harrison M."/>
            <person name="Strong C."/>
            <person name="Farmer C."/>
            <person name="Delahaunty K."/>
            <person name="Markovic C."/>
            <person name="Hall O."/>
            <person name="Minx P."/>
            <person name="Tomlinson C."/>
            <person name="Mitreva M."/>
            <person name="Hou S."/>
            <person name="Chen J."/>
            <person name="Wollam A."/>
            <person name="Pepin K.H."/>
            <person name="Johnson M."/>
            <person name="Bhonagiri V."/>
            <person name="Zhang X."/>
            <person name="Suruliraj S."/>
            <person name="Warren W."/>
            <person name="Chinwalla A."/>
            <person name="Mardis E.R."/>
            <person name="Wilson R.K."/>
        </authorList>
    </citation>
    <scope>NUCLEOTIDE SEQUENCE [LARGE SCALE GENOMIC DNA]</scope>
    <source>
        <strain evidence="8 9">F0359</strain>
    </source>
</reference>
<dbReference type="PANTHER" id="PTHR30349">
    <property type="entry name" value="PHAGE INTEGRASE-RELATED"/>
    <property type="match status" value="1"/>
</dbReference>
<keyword evidence="3 5" id="KW-0238">DNA-binding</keyword>
<keyword evidence="4" id="KW-0233">DNA recombination</keyword>
<dbReference type="InterPro" id="IPR011010">
    <property type="entry name" value="DNA_brk_join_enz"/>
</dbReference>
<dbReference type="GO" id="GO:0015074">
    <property type="term" value="P:DNA integration"/>
    <property type="evidence" value="ECO:0007669"/>
    <property type="project" value="InterPro"/>
</dbReference>
<organism evidence="8 9">
    <name type="scientific">Megasphaera micronuciformis F0359</name>
    <dbReference type="NCBI Taxonomy" id="706434"/>
    <lineage>
        <taxon>Bacteria</taxon>
        <taxon>Bacillati</taxon>
        <taxon>Bacillota</taxon>
        <taxon>Negativicutes</taxon>
        <taxon>Veillonellales</taxon>
        <taxon>Veillonellaceae</taxon>
        <taxon>Megasphaera</taxon>
    </lineage>
</organism>
<evidence type="ECO:0000256" key="5">
    <source>
        <dbReference type="PROSITE-ProRule" id="PRU01248"/>
    </source>
</evidence>
<dbReference type="CDD" id="cd01189">
    <property type="entry name" value="INT_ICEBs1_C_like"/>
    <property type="match status" value="1"/>
</dbReference>
<dbReference type="AlphaFoldDB" id="E2ZAX8"/>
<keyword evidence="9" id="KW-1185">Reference proteome</keyword>
<dbReference type="InterPro" id="IPR002104">
    <property type="entry name" value="Integrase_catalytic"/>
</dbReference>
<dbReference type="PANTHER" id="PTHR30349:SF41">
    <property type="entry name" value="INTEGRASE_RECOMBINASE PROTEIN MJ0367-RELATED"/>
    <property type="match status" value="1"/>
</dbReference>
<evidence type="ECO:0000313" key="8">
    <source>
        <dbReference type="EMBL" id="EFQ04558.1"/>
    </source>
</evidence>
<feature type="domain" description="Core-binding (CB)" evidence="7">
    <location>
        <begin position="61"/>
        <end position="144"/>
    </location>
</feature>
<comment type="similarity">
    <text evidence="1">Belongs to the 'phage' integrase family.</text>
</comment>
<gene>
    <name evidence="8" type="ORF">HMPREF9429_00599</name>
</gene>
<dbReference type="SUPFAM" id="SSF56349">
    <property type="entry name" value="DNA breaking-rejoining enzymes"/>
    <property type="match status" value="1"/>
</dbReference>
<evidence type="ECO:0000256" key="2">
    <source>
        <dbReference type="ARBA" id="ARBA00022908"/>
    </source>
</evidence>
<comment type="caution">
    <text evidence="8">The sequence shown here is derived from an EMBL/GenBank/DDBJ whole genome shotgun (WGS) entry which is preliminary data.</text>
</comment>
<evidence type="ECO:0000259" key="7">
    <source>
        <dbReference type="PROSITE" id="PS51900"/>
    </source>
</evidence>
<dbReference type="EMBL" id="AECS01000013">
    <property type="protein sequence ID" value="EFQ04558.1"/>
    <property type="molecule type" value="Genomic_DNA"/>
</dbReference>
<name>E2ZAX8_9FIRM</name>
<dbReference type="OrthoDB" id="9785687at2"/>
<dbReference type="InterPro" id="IPR004107">
    <property type="entry name" value="Integrase_SAM-like_N"/>
</dbReference>
<dbReference type="Gene3D" id="1.10.150.130">
    <property type="match status" value="1"/>
</dbReference>
<dbReference type="InterPro" id="IPR050090">
    <property type="entry name" value="Tyrosine_recombinase_XerCD"/>
</dbReference>
<evidence type="ECO:0000256" key="4">
    <source>
        <dbReference type="ARBA" id="ARBA00023172"/>
    </source>
</evidence>
<proteinExistence type="inferred from homology"/>
<accession>E2ZAX8</accession>
<feature type="domain" description="Tyr recombinase" evidence="6">
    <location>
        <begin position="165"/>
        <end position="396"/>
    </location>
</feature>
<dbReference type="HOGENOM" id="CLU_027562_17_1_9"/>
<evidence type="ECO:0000313" key="9">
    <source>
        <dbReference type="Proteomes" id="UP000003195"/>
    </source>
</evidence>
<dbReference type="GO" id="GO:0003677">
    <property type="term" value="F:DNA binding"/>
    <property type="evidence" value="ECO:0007669"/>
    <property type="project" value="UniProtKB-UniRule"/>
</dbReference>
<evidence type="ECO:0000259" key="6">
    <source>
        <dbReference type="PROSITE" id="PS51898"/>
    </source>
</evidence>
<sequence length="409" mass="46992">MISKKKEIYYVVITQKDPLTNTWKKKWIRSGTSKREAEKLERKLMSEKDEGTIILTGRGIPTLLDFLTRWLDTCIKPPARKVATYTNYRAICKRVINDLGEHKLDKITPLMIATYYKDLSGRGLSNTTVRLTHRILKAALDQAVKWQLLNRNPLIDVDPPAPIKPKNEALTTTDALALIEYATKLSKQSGYTRNKVSCILLLGIFCGLRRGEIAGLRWQDVDFNESTLHIRHSLLRIPIDDLARLDYPYIKRSINSALVLDTVKTEASENSIIVPQHVISFLRHVKRQYDTNQMRFGPHFHNTQFVMANEIGDPYDPNWYRKTLHKLIQSYNDSHPDCPPLPLIRVHDLRHTAATILLENDVDIKLVSRQLRHSDTGITQNLYQHVTERLESKIANTLDSLMNAANAEK</sequence>
<dbReference type="Pfam" id="PF00589">
    <property type="entry name" value="Phage_integrase"/>
    <property type="match status" value="1"/>
</dbReference>
<dbReference type="PROSITE" id="PS51898">
    <property type="entry name" value="TYR_RECOMBINASE"/>
    <property type="match status" value="1"/>
</dbReference>